<proteinExistence type="predicted"/>
<keyword evidence="2" id="KW-1185">Reference proteome</keyword>
<evidence type="ECO:0000313" key="1">
    <source>
        <dbReference type="EMBL" id="MCD7459385.1"/>
    </source>
</evidence>
<dbReference type="EMBL" id="JACEIK010000581">
    <property type="protein sequence ID" value="MCD7459385.1"/>
    <property type="molecule type" value="Genomic_DNA"/>
</dbReference>
<comment type="caution">
    <text evidence="1">The sequence shown here is derived from an EMBL/GenBank/DDBJ whole genome shotgun (WGS) entry which is preliminary data.</text>
</comment>
<gene>
    <name evidence="1" type="ORF">HAX54_040815</name>
</gene>
<dbReference type="Proteomes" id="UP000823775">
    <property type="component" value="Unassembled WGS sequence"/>
</dbReference>
<sequence length="141" mass="16557">MSCLSFLNSFLSKSYVMFKLDFPTGCVRVGGWQQVLQLICKSQIRVGSTRCRIARREESDGNYKEQFLIDSRNYLRNIHSSELQRPKHSEAYRERLIQGQRCRREIPQTPEAWRSRVDSVSLYQHAGVESSSKFQLIMMIF</sequence>
<name>A0ABS8SKS0_DATST</name>
<organism evidence="1 2">
    <name type="scientific">Datura stramonium</name>
    <name type="common">Jimsonweed</name>
    <name type="synonym">Common thornapple</name>
    <dbReference type="NCBI Taxonomy" id="4076"/>
    <lineage>
        <taxon>Eukaryota</taxon>
        <taxon>Viridiplantae</taxon>
        <taxon>Streptophyta</taxon>
        <taxon>Embryophyta</taxon>
        <taxon>Tracheophyta</taxon>
        <taxon>Spermatophyta</taxon>
        <taxon>Magnoliopsida</taxon>
        <taxon>eudicotyledons</taxon>
        <taxon>Gunneridae</taxon>
        <taxon>Pentapetalae</taxon>
        <taxon>asterids</taxon>
        <taxon>lamiids</taxon>
        <taxon>Solanales</taxon>
        <taxon>Solanaceae</taxon>
        <taxon>Solanoideae</taxon>
        <taxon>Datureae</taxon>
        <taxon>Datura</taxon>
    </lineage>
</organism>
<protein>
    <submittedName>
        <fullName evidence="1">Uncharacterized protein</fullName>
    </submittedName>
</protein>
<reference evidence="1 2" key="1">
    <citation type="journal article" date="2021" name="BMC Genomics">
        <title>Datura genome reveals duplications of psychoactive alkaloid biosynthetic genes and high mutation rate following tissue culture.</title>
        <authorList>
            <person name="Rajewski A."/>
            <person name="Carter-House D."/>
            <person name="Stajich J."/>
            <person name="Litt A."/>
        </authorList>
    </citation>
    <scope>NUCLEOTIDE SEQUENCE [LARGE SCALE GENOMIC DNA]</scope>
    <source>
        <strain evidence="1">AR-01</strain>
    </source>
</reference>
<evidence type="ECO:0000313" key="2">
    <source>
        <dbReference type="Proteomes" id="UP000823775"/>
    </source>
</evidence>
<accession>A0ABS8SKS0</accession>